<evidence type="ECO:0000256" key="1">
    <source>
        <dbReference type="SAM" id="MobiDB-lite"/>
    </source>
</evidence>
<evidence type="ECO:0000313" key="3">
    <source>
        <dbReference type="EMBL" id="MBK1837331.1"/>
    </source>
</evidence>
<reference evidence="4" key="1">
    <citation type="submission" date="2021-01" db="EMBL/GenBank/DDBJ databases">
        <title>Genome public.</title>
        <authorList>
            <person name="Liu C."/>
            <person name="Sun Q."/>
        </authorList>
    </citation>
    <scope>NUCLEOTIDE SEQUENCE [LARGE SCALE GENOMIC DNA]</scope>
    <source>
        <strain evidence="4">YIM B02556</strain>
    </source>
</reference>
<feature type="region of interest" description="Disordered" evidence="1">
    <location>
        <begin position="178"/>
        <end position="205"/>
    </location>
</feature>
<dbReference type="PANTHER" id="PTHR36180:SF2">
    <property type="entry name" value="BRO FAMILY PROTEIN"/>
    <property type="match status" value="1"/>
</dbReference>
<name>A0ABS1F1R4_9PROT</name>
<feature type="compositionally biased region" description="Basic and acidic residues" evidence="1">
    <location>
        <begin position="188"/>
        <end position="205"/>
    </location>
</feature>
<gene>
    <name evidence="3" type="ORF">JHL17_07885</name>
</gene>
<comment type="caution">
    <text evidence="3">The sequence shown here is derived from an EMBL/GenBank/DDBJ whole genome shotgun (WGS) entry which is preliminary data.</text>
</comment>
<accession>A0ABS1F1R4</accession>
<organism evidence="3 4">
    <name type="scientific">Azospirillum endophyticum</name>
    <dbReference type="NCBI Taxonomy" id="2800326"/>
    <lineage>
        <taxon>Bacteria</taxon>
        <taxon>Pseudomonadati</taxon>
        <taxon>Pseudomonadota</taxon>
        <taxon>Alphaproteobacteria</taxon>
        <taxon>Rhodospirillales</taxon>
        <taxon>Azospirillaceae</taxon>
        <taxon>Azospirillum</taxon>
    </lineage>
</organism>
<dbReference type="SMART" id="SM01040">
    <property type="entry name" value="Bro-N"/>
    <property type="match status" value="1"/>
</dbReference>
<evidence type="ECO:0000259" key="2">
    <source>
        <dbReference type="PROSITE" id="PS51750"/>
    </source>
</evidence>
<proteinExistence type="predicted"/>
<feature type="domain" description="Bro-N" evidence="2">
    <location>
        <begin position="3"/>
        <end position="107"/>
    </location>
</feature>
<dbReference type="Proteomes" id="UP000652760">
    <property type="component" value="Unassembled WGS sequence"/>
</dbReference>
<evidence type="ECO:0000313" key="4">
    <source>
        <dbReference type="Proteomes" id="UP000652760"/>
    </source>
</evidence>
<sequence>MNGMYITPFLFEGEILVCVIIRDDAPWFVASDVCRVLGLAQPASAVRNLEEDEKGVHITHTLGGDQEVLIVSESELYALVFRSRKPAAIRFRKWVTQEVLPSLRKTGGYKTDEKESKVRLADRRVKMNERNAVTRSVMAANQALQLVGRAGGPRAIAKNAPAFYGKLGIPVDMSSAFDQGEFDLGQEDEPKNDPDPSDKDEQGEE</sequence>
<dbReference type="EMBL" id="JAENHM010000025">
    <property type="protein sequence ID" value="MBK1837331.1"/>
    <property type="molecule type" value="Genomic_DNA"/>
</dbReference>
<dbReference type="RefSeq" id="WP_200192007.1">
    <property type="nucleotide sequence ID" value="NZ_JAENHM010000025.1"/>
</dbReference>
<dbReference type="Pfam" id="PF02498">
    <property type="entry name" value="Bro-N"/>
    <property type="match status" value="1"/>
</dbReference>
<dbReference type="PANTHER" id="PTHR36180">
    <property type="entry name" value="DNA-BINDING PROTEIN-RELATED-RELATED"/>
    <property type="match status" value="1"/>
</dbReference>
<dbReference type="InterPro" id="IPR003497">
    <property type="entry name" value="BRO_N_domain"/>
</dbReference>
<keyword evidence="4" id="KW-1185">Reference proteome</keyword>
<protein>
    <recommendedName>
        <fullName evidence="2">Bro-N domain-containing protein</fullName>
    </recommendedName>
</protein>
<dbReference type="PROSITE" id="PS51750">
    <property type="entry name" value="BRO_N"/>
    <property type="match status" value="1"/>
</dbReference>